<dbReference type="Gene3D" id="3.40.50.2020">
    <property type="match status" value="1"/>
</dbReference>
<dbReference type="InterPro" id="IPR000836">
    <property type="entry name" value="PRTase_dom"/>
</dbReference>
<dbReference type="InterPro" id="IPR044005">
    <property type="entry name" value="DZR_2"/>
</dbReference>
<dbReference type="Proteomes" id="UP000178599">
    <property type="component" value="Unassembled WGS sequence"/>
</dbReference>
<dbReference type="AlphaFoldDB" id="A0A1G2CPL3"/>
<sequence>MISFLLKVWNTFLDILFPKICLSCQKFIKENSLLCANCLKSISINNALACPTCFARLPDNKKICHFENNFLFGAASSYENSAIRELIHALKFKRIEKASVILSSFLIKYARLANLNLENFFVVPMPISKQRFRERGFNQSELIAKKFAAAFSLPLKNCLFRIKNSQPQSEIKSKELRMKNVSGCFQAENSVYNKNIILIDDVFTTGVTAGEAVKTLRAAGASKIIVLVTAKA</sequence>
<dbReference type="Pfam" id="PF18912">
    <property type="entry name" value="DZR_2"/>
    <property type="match status" value="1"/>
</dbReference>
<dbReference type="PANTHER" id="PTHR47505">
    <property type="entry name" value="DNA UTILIZATION PROTEIN YHGH"/>
    <property type="match status" value="1"/>
</dbReference>
<feature type="domain" description="Phosphoribosyltransferase" evidence="2">
    <location>
        <begin position="142"/>
        <end position="230"/>
    </location>
</feature>
<dbReference type="EMBL" id="MHLE01000034">
    <property type="protein sequence ID" value="OGZ02388.1"/>
    <property type="molecule type" value="Genomic_DNA"/>
</dbReference>
<comment type="caution">
    <text evidence="4">The sequence shown here is derived from an EMBL/GenBank/DDBJ whole genome shotgun (WGS) entry which is preliminary data.</text>
</comment>
<dbReference type="SUPFAM" id="SSF53271">
    <property type="entry name" value="PRTase-like"/>
    <property type="match status" value="1"/>
</dbReference>
<evidence type="ECO:0008006" key="6">
    <source>
        <dbReference type="Google" id="ProtNLM"/>
    </source>
</evidence>
<reference evidence="4 5" key="1">
    <citation type="journal article" date="2016" name="Nat. Commun.">
        <title>Thousands of microbial genomes shed light on interconnected biogeochemical processes in an aquifer system.</title>
        <authorList>
            <person name="Anantharaman K."/>
            <person name="Brown C.T."/>
            <person name="Hug L.A."/>
            <person name="Sharon I."/>
            <person name="Castelle C.J."/>
            <person name="Probst A.J."/>
            <person name="Thomas B.C."/>
            <person name="Singh A."/>
            <person name="Wilkins M.J."/>
            <person name="Karaoz U."/>
            <person name="Brodie E.L."/>
            <person name="Williams K.H."/>
            <person name="Hubbard S.S."/>
            <person name="Banfield J.F."/>
        </authorList>
    </citation>
    <scope>NUCLEOTIDE SEQUENCE [LARGE SCALE GENOMIC DNA]</scope>
</reference>
<organism evidence="4 5">
    <name type="scientific">Candidatus Liptonbacteria bacterium RIFOXYB1_FULL_36_10</name>
    <dbReference type="NCBI Taxonomy" id="1798654"/>
    <lineage>
        <taxon>Bacteria</taxon>
        <taxon>Candidatus Liptoniibacteriota</taxon>
    </lineage>
</organism>
<evidence type="ECO:0000313" key="4">
    <source>
        <dbReference type="EMBL" id="OGZ02388.1"/>
    </source>
</evidence>
<proteinExistence type="inferred from homology"/>
<dbReference type="InterPro" id="IPR029057">
    <property type="entry name" value="PRTase-like"/>
</dbReference>
<accession>A0A1G2CPL3</accession>
<comment type="similarity">
    <text evidence="1">Belongs to the ComF/GntX family.</text>
</comment>
<protein>
    <recommendedName>
        <fullName evidence="6">Phosphoribosyltransferase domain-containing protein</fullName>
    </recommendedName>
</protein>
<evidence type="ECO:0000259" key="2">
    <source>
        <dbReference type="Pfam" id="PF00156"/>
    </source>
</evidence>
<gene>
    <name evidence="4" type="ORF">A2390_02135</name>
</gene>
<evidence type="ECO:0000313" key="5">
    <source>
        <dbReference type="Proteomes" id="UP000178599"/>
    </source>
</evidence>
<dbReference type="InterPro" id="IPR051910">
    <property type="entry name" value="ComF/GntX_DNA_util-trans"/>
</dbReference>
<dbReference type="CDD" id="cd06223">
    <property type="entry name" value="PRTases_typeI"/>
    <property type="match status" value="1"/>
</dbReference>
<evidence type="ECO:0000259" key="3">
    <source>
        <dbReference type="Pfam" id="PF18912"/>
    </source>
</evidence>
<feature type="domain" description="Double zinc ribbon" evidence="3">
    <location>
        <begin position="12"/>
        <end position="64"/>
    </location>
</feature>
<evidence type="ECO:0000256" key="1">
    <source>
        <dbReference type="ARBA" id="ARBA00008007"/>
    </source>
</evidence>
<dbReference type="PANTHER" id="PTHR47505:SF1">
    <property type="entry name" value="DNA UTILIZATION PROTEIN YHGH"/>
    <property type="match status" value="1"/>
</dbReference>
<name>A0A1G2CPL3_9BACT</name>
<dbReference type="Pfam" id="PF00156">
    <property type="entry name" value="Pribosyltran"/>
    <property type="match status" value="1"/>
</dbReference>